<evidence type="ECO:0000313" key="4">
    <source>
        <dbReference type="Proteomes" id="UP000734271"/>
    </source>
</evidence>
<proteinExistence type="predicted"/>
<evidence type="ECO:0008006" key="5">
    <source>
        <dbReference type="Google" id="ProtNLM"/>
    </source>
</evidence>
<evidence type="ECO:0000256" key="1">
    <source>
        <dbReference type="SAM" id="Coils"/>
    </source>
</evidence>
<feature type="transmembrane region" description="Helical" evidence="2">
    <location>
        <begin position="46"/>
        <end position="65"/>
    </location>
</feature>
<name>A0ABS7T054_9FIRM</name>
<feature type="coiled-coil region" evidence="1">
    <location>
        <begin position="77"/>
        <end position="104"/>
    </location>
</feature>
<dbReference type="EMBL" id="JAIPME010000002">
    <property type="protein sequence ID" value="MBZ2387151.1"/>
    <property type="molecule type" value="Genomic_DNA"/>
</dbReference>
<reference evidence="3 4" key="1">
    <citation type="submission" date="2021-08" db="EMBL/GenBank/DDBJ databases">
        <title>FDA dAtabase for Regulatory Grade micrObial Sequences (FDA-ARGOS): Supporting development and validation of Infectious Disease Dx tests.</title>
        <authorList>
            <person name="Sproer C."/>
            <person name="Gronow S."/>
            <person name="Severitt S."/>
            <person name="Schroder I."/>
            <person name="Tallon L."/>
            <person name="Sadzewicz L."/>
            <person name="Zhao X."/>
            <person name="Boylan J."/>
            <person name="Ott S."/>
            <person name="Bowen H."/>
            <person name="Vavikolanu K."/>
            <person name="Hazen T."/>
            <person name="Aluvathingal J."/>
            <person name="Nadendla S."/>
            <person name="Lowell S."/>
            <person name="Myers T."/>
            <person name="Yan Y."/>
            <person name="Sichtig H."/>
        </authorList>
    </citation>
    <scope>NUCLEOTIDE SEQUENCE [LARGE SCALE GENOMIC DNA]</scope>
    <source>
        <strain evidence="3 4">FDAARGOS_1460</strain>
    </source>
</reference>
<accession>A0ABS7T054</accession>
<dbReference type="RefSeq" id="WP_223420063.1">
    <property type="nucleotide sequence ID" value="NZ_JAIPME010000002.1"/>
</dbReference>
<keyword evidence="1" id="KW-0175">Coiled coil</keyword>
<keyword evidence="2" id="KW-0472">Membrane</keyword>
<evidence type="ECO:0000256" key="2">
    <source>
        <dbReference type="SAM" id="Phobius"/>
    </source>
</evidence>
<keyword evidence="4" id="KW-1185">Reference proteome</keyword>
<gene>
    <name evidence="3" type="ORF">K8P03_07630</name>
</gene>
<keyword evidence="2" id="KW-1133">Transmembrane helix</keyword>
<protein>
    <recommendedName>
        <fullName evidence="5">Cell division protein FtsL</fullName>
    </recommendedName>
</protein>
<sequence>MAERFEKRLVKNNNKNRVRLKVKEKPKVMRSYQVDKLRKRDRKVKYAISLLVFAFIGALTTLLIIKRINLSNDRFEYNRLQAEIVSYELQRNRLQDNLDEAIDLNRIQRYAIEDLGMVYKNDKNN</sequence>
<dbReference type="Proteomes" id="UP000734271">
    <property type="component" value="Unassembled WGS sequence"/>
</dbReference>
<comment type="caution">
    <text evidence="3">The sequence shown here is derived from an EMBL/GenBank/DDBJ whole genome shotgun (WGS) entry which is preliminary data.</text>
</comment>
<keyword evidence="2" id="KW-0812">Transmembrane</keyword>
<evidence type="ECO:0000313" key="3">
    <source>
        <dbReference type="EMBL" id="MBZ2387151.1"/>
    </source>
</evidence>
<organism evidence="3 4">
    <name type="scientific">Anaerococcus murdochii</name>
    <dbReference type="NCBI Taxonomy" id="411577"/>
    <lineage>
        <taxon>Bacteria</taxon>
        <taxon>Bacillati</taxon>
        <taxon>Bacillota</taxon>
        <taxon>Tissierellia</taxon>
        <taxon>Tissierellales</taxon>
        <taxon>Peptoniphilaceae</taxon>
        <taxon>Anaerococcus</taxon>
    </lineage>
</organism>